<sequence>MKKNKIRFGIIIGITLLCLATIVGFIYIKEVVNSVTNQNNIYVKEVTRQLSNNISDKMDGSLRELKLVSKNLTIDSNTSFEFMQEELRNLYDRSNFIEILVSDIYGNAKTKDGFNLYIGDRDYFKNTIKGKPSISHPIESKLDGKDIIVYTIPIIYKGDVVGLLAGLCDAESVMRPISTKIYDENRCTFIISQGGKIIHSNHAEDENKRHFDEDIKNKFLEKLSLEDTGSGKEDIKGERKYIGYSKIEATEDWYIVTSVPEGSVFVDTENIIQNTTNILVEVLIVTMLVIIYIIGSRVANDIKLEKANYEDNLTEISNYDKFIIDSQNSLSGDNENKKQWILVCFDIVKFRLINDIYGYKVGDEILKSISNNLKTNFKEEAVYGRLSGDIFALLIKEEEIIDDLPNLVNTIKNKIVNIDCEEKFNRNINIDVYMGIYFVEDKDTNIKDIIGNAEMARIKSKEVTTTNYVVFDENIKEEKQILMQIEQDLFSAIEKQQLKVYYQPKYDYSKEKIVGFESLIRWQHPTMGMVSPLKFIPIAEKNGFINEIGKWIIEEVFSTLSKSILEDLDIVPISINLSRVELYQEHIVEYLEKMLKKYNIPNELIEIEITETTTLNDVDFISQRIREIKKLGIAVSMDDFGTGNSNFSNLKNIPIDTLKIDRSLLLDIEESSKAKLMVKSIIDLCKALNLNIVCEGVENISQVYILKEIGVDIIQGYVYSKPISFEEYKILLNKKGRSQI</sequence>
<gene>
    <name evidence="9" type="ORF">CHL78_009200</name>
</gene>
<keyword evidence="10" id="KW-1185">Reference proteome</keyword>
<keyword evidence="2" id="KW-1003">Cell membrane</keyword>
<dbReference type="SMART" id="SM00267">
    <property type="entry name" value="GGDEF"/>
    <property type="match status" value="1"/>
</dbReference>
<dbReference type="SUPFAM" id="SSF141868">
    <property type="entry name" value="EAL domain-like"/>
    <property type="match status" value="1"/>
</dbReference>
<evidence type="ECO:0000256" key="4">
    <source>
        <dbReference type="ARBA" id="ARBA00022989"/>
    </source>
</evidence>
<name>A0A371J3U3_9FIRM</name>
<feature type="domain" description="GGDEF" evidence="8">
    <location>
        <begin position="338"/>
        <end position="473"/>
    </location>
</feature>
<dbReference type="Pfam" id="PF02743">
    <property type="entry name" value="dCache_1"/>
    <property type="match status" value="1"/>
</dbReference>
<dbReference type="PROSITE" id="PS50883">
    <property type="entry name" value="EAL"/>
    <property type="match status" value="1"/>
</dbReference>
<evidence type="ECO:0000256" key="2">
    <source>
        <dbReference type="ARBA" id="ARBA00022475"/>
    </source>
</evidence>
<dbReference type="InterPro" id="IPR001633">
    <property type="entry name" value="EAL_dom"/>
</dbReference>
<evidence type="ECO:0000259" key="8">
    <source>
        <dbReference type="PROSITE" id="PS50887"/>
    </source>
</evidence>
<dbReference type="PANTHER" id="PTHR33121:SF79">
    <property type="entry name" value="CYCLIC DI-GMP PHOSPHODIESTERASE PDED-RELATED"/>
    <property type="match status" value="1"/>
</dbReference>
<dbReference type="GO" id="GO:0071111">
    <property type="term" value="F:cyclic-guanylate-specific phosphodiesterase activity"/>
    <property type="evidence" value="ECO:0007669"/>
    <property type="project" value="InterPro"/>
</dbReference>
<dbReference type="EMBL" id="NOJY02000013">
    <property type="protein sequence ID" value="RDY27383.1"/>
    <property type="molecule type" value="Genomic_DNA"/>
</dbReference>
<dbReference type="OrthoDB" id="9762141at2"/>
<dbReference type="RefSeq" id="WP_094366172.1">
    <property type="nucleotide sequence ID" value="NZ_NOJY02000013.1"/>
</dbReference>
<dbReference type="InterPro" id="IPR029787">
    <property type="entry name" value="Nucleotide_cyclase"/>
</dbReference>
<organism evidence="9 10">
    <name type="scientific">Romboutsia weinsteinii</name>
    <dbReference type="NCBI Taxonomy" id="2020949"/>
    <lineage>
        <taxon>Bacteria</taxon>
        <taxon>Bacillati</taxon>
        <taxon>Bacillota</taxon>
        <taxon>Clostridia</taxon>
        <taxon>Peptostreptococcales</taxon>
        <taxon>Peptostreptococcaceae</taxon>
        <taxon>Romboutsia</taxon>
    </lineage>
</organism>
<reference evidence="9 10" key="1">
    <citation type="journal article" date="2017" name="Genome Announc.">
        <title>Draft Genome Sequence of Romboutsia weinsteinii sp. nov. Strain CCRI-19649(T) Isolated from Surface Water.</title>
        <authorList>
            <person name="Maheux A.F."/>
            <person name="Boudreau D.K."/>
            <person name="Berube E."/>
            <person name="Boissinot M."/>
            <person name="Cantin P."/>
            <person name="Raymond F."/>
            <person name="Corbeil J."/>
            <person name="Omar R.F."/>
            <person name="Bergeron M.G."/>
        </authorList>
    </citation>
    <scope>NUCLEOTIDE SEQUENCE [LARGE SCALE GENOMIC DNA]</scope>
    <source>
        <strain evidence="9 10">CCRI-19649</strain>
    </source>
</reference>
<proteinExistence type="predicted"/>
<dbReference type="AlphaFoldDB" id="A0A371J3U3"/>
<comment type="subcellular location">
    <subcellularLocation>
        <location evidence="1">Cell membrane</location>
        <topology evidence="1">Multi-pass membrane protein</topology>
    </subcellularLocation>
</comment>
<keyword evidence="5 6" id="KW-0472">Membrane</keyword>
<accession>A0A371J3U3</accession>
<evidence type="ECO:0000256" key="6">
    <source>
        <dbReference type="SAM" id="Phobius"/>
    </source>
</evidence>
<dbReference type="Gene3D" id="3.30.450.20">
    <property type="entry name" value="PAS domain"/>
    <property type="match status" value="1"/>
</dbReference>
<dbReference type="CDD" id="cd01948">
    <property type="entry name" value="EAL"/>
    <property type="match status" value="1"/>
</dbReference>
<dbReference type="InterPro" id="IPR033479">
    <property type="entry name" value="dCache_1"/>
</dbReference>
<dbReference type="Proteomes" id="UP000215694">
    <property type="component" value="Unassembled WGS sequence"/>
</dbReference>
<dbReference type="PANTHER" id="PTHR33121">
    <property type="entry name" value="CYCLIC DI-GMP PHOSPHODIESTERASE PDEF"/>
    <property type="match status" value="1"/>
</dbReference>
<dbReference type="Gene3D" id="3.20.20.450">
    <property type="entry name" value="EAL domain"/>
    <property type="match status" value="1"/>
</dbReference>
<dbReference type="NCBIfam" id="TIGR00254">
    <property type="entry name" value="GGDEF"/>
    <property type="match status" value="1"/>
</dbReference>
<evidence type="ECO:0000256" key="3">
    <source>
        <dbReference type="ARBA" id="ARBA00022692"/>
    </source>
</evidence>
<dbReference type="SMART" id="SM00052">
    <property type="entry name" value="EAL"/>
    <property type="match status" value="1"/>
</dbReference>
<evidence type="ECO:0000313" key="10">
    <source>
        <dbReference type="Proteomes" id="UP000215694"/>
    </source>
</evidence>
<dbReference type="CDD" id="cd12912">
    <property type="entry name" value="PDC2_MCP_like"/>
    <property type="match status" value="1"/>
</dbReference>
<evidence type="ECO:0000259" key="7">
    <source>
        <dbReference type="PROSITE" id="PS50883"/>
    </source>
</evidence>
<dbReference type="InterPro" id="IPR035919">
    <property type="entry name" value="EAL_sf"/>
</dbReference>
<keyword evidence="3 6" id="KW-0812">Transmembrane</keyword>
<dbReference type="Gene3D" id="3.30.70.270">
    <property type="match status" value="1"/>
</dbReference>
<dbReference type="GO" id="GO:0005886">
    <property type="term" value="C:plasma membrane"/>
    <property type="evidence" value="ECO:0007669"/>
    <property type="project" value="UniProtKB-SubCell"/>
</dbReference>
<dbReference type="InterPro" id="IPR000160">
    <property type="entry name" value="GGDEF_dom"/>
</dbReference>
<dbReference type="SUPFAM" id="SSF55073">
    <property type="entry name" value="Nucleotide cyclase"/>
    <property type="match status" value="1"/>
</dbReference>
<dbReference type="Pfam" id="PF00563">
    <property type="entry name" value="EAL"/>
    <property type="match status" value="1"/>
</dbReference>
<dbReference type="InterPro" id="IPR043128">
    <property type="entry name" value="Rev_trsase/Diguanyl_cyclase"/>
</dbReference>
<evidence type="ECO:0000256" key="5">
    <source>
        <dbReference type="ARBA" id="ARBA00023136"/>
    </source>
</evidence>
<dbReference type="InterPro" id="IPR050706">
    <property type="entry name" value="Cyclic-di-GMP_PDE-like"/>
</dbReference>
<feature type="transmembrane region" description="Helical" evidence="6">
    <location>
        <begin position="7"/>
        <end position="28"/>
    </location>
</feature>
<feature type="transmembrane region" description="Helical" evidence="6">
    <location>
        <begin position="278"/>
        <end position="295"/>
    </location>
</feature>
<comment type="caution">
    <text evidence="9">The sequence shown here is derived from an EMBL/GenBank/DDBJ whole genome shotgun (WGS) entry which is preliminary data.</text>
</comment>
<evidence type="ECO:0000256" key="1">
    <source>
        <dbReference type="ARBA" id="ARBA00004651"/>
    </source>
</evidence>
<dbReference type="CDD" id="cd01949">
    <property type="entry name" value="GGDEF"/>
    <property type="match status" value="1"/>
</dbReference>
<dbReference type="PROSITE" id="PS50887">
    <property type="entry name" value="GGDEF"/>
    <property type="match status" value="1"/>
</dbReference>
<evidence type="ECO:0000313" key="9">
    <source>
        <dbReference type="EMBL" id="RDY27383.1"/>
    </source>
</evidence>
<feature type="domain" description="EAL" evidence="7">
    <location>
        <begin position="482"/>
        <end position="736"/>
    </location>
</feature>
<keyword evidence="4 6" id="KW-1133">Transmembrane helix</keyword>
<dbReference type="Pfam" id="PF00990">
    <property type="entry name" value="GGDEF"/>
    <property type="match status" value="1"/>
</dbReference>
<protein>
    <submittedName>
        <fullName evidence="9">EAL domain-containing protein</fullName>
    </submittedName>
</protein>